<dbReference type="GO" id="GO:0005524">
    <property type="term" value="F:ATP binding"/>
    <property type="evidence" value="ECO:0007669"/>
    <property type="project" value="UniProtKB-KW"/>
</dbReference>
<dbReference type="AlphaFoldDB" id="A0A517MTW5"/>
<dbReference type="EMBL" id="CP036263">
    <property type="protein sequence ID" value="QDS98330.1"/>
    <property type="molecule type" value="Genomic_DNA"/>
</dbReference>
<protein>
    <recommendedName>
        <fullName evidence="4">Putative glutamate--cysteine ligase 2</fullName>
        <ecNumber evidence="4">6.3.2.2</ecNumber>
    </recommendedName>
    <alternativeName>
        <fullName evidence="4">Gamma-glutamylcysteine synthetase 2</fullName>
        <shortName evidence="4">GCS 2</shortName>
        <shortName evidence="4">Gamma-GCS 2</shortName>
    </alternativeName>
</protein>
<keyword evidence="3 4" id="KW-0067">ATP-binding</keyword>
<dbReference type="SUPFAM" id="SSF55931">
    <property type="entry name" value="Glutamine synthetase/guanido kinase"/>
    <property type="match status" value="1"/>
</dbReference>
<dbReference type="InterPro" id="IPR006336">
    <property type="entry name" value="GCS2"/>
</dbReference>
<evidence type="ECO:0000256" key="2">
    <source>
        <dbReference type="ARBA" id="ARBA00022741"/>
    </source>
</evidence>
<dbReference type="InterPro" id="IPR050141">
    <property type="entry name" value="GCL_type2/YbdK_subfam"/>
</dbReference>
<dbReference type="Pfam" id="PF04107">
    <property type="entry name" value="GCS2"/>
    <property type="match status" value="1"/>
</dbReference>
<dbReference type="HAMAP" id="MF_01609">
    <property type="entry name" value="Glu_cys_ligase_2"/>
    <property type="match status" value="1"/>
</dbReference>
<evidence type="ECO:0000256" key="4">
    <source>
        <dbReference type="HAMAP-Rule" id="MF_01609"/>
    </source>
</evidence>
<accession>A0A517MTW5</accession>
<keyword evidence="2 4" id="KW-0547">Nucleotide-binding</keyword>
<dbReference type="Gene3D" id="3.30.590.20">
    <property type="match status" value="1"/>
</dbReference>
<dbReference type="InterPro" id="IPR014746">
    <property type="entry name" value="Gln_synth/guanido_kin_cat_dom"/>
</dbReference>
<dbReference type="GO" id="GO:0004357">
    <property type="term" value="F:glutamate-cysteine ligase activity"/>
    <property type="evidence" value="ECO:0007669"/>
    <property type="project" value="UniProtKB-EC"/>
</dbReference>
<keyword evidence="6" id="KW-1185">Reference proteome</keyword>
<proteinExistence type="inferred from homology"/>
<evidence type="ECO:0000256" key="3">
    <source>
        <dbReference type="ARBA" id="ARBA00022840"/>
    </source>
</evidence>
<name>A0A517MTW5_9BACT</name>
<dbReference type="PANTHER" id="PTHR36510">
    <property type="entry name" value="GLUTAMATE--CYSTEINE LIGASE 2-RELATED"/>
    <property type="match status" value="1"/>
</dbReference>
<dbReference type="EC" id="6.3.2.2" evidence="4"/>
<sequence length="376" mass="42356">MAKLSFTSNPEPTVGIELELGIVDEKSMELSNSFEKLGSRLPKSAGECFKPELMQSVMEINTDVCQTIAQAEADLRRKLQLVEQAADAEDLRLWWGATHPFSRWEEQAVTPNERYYGLVDSLQELARRLVTFGLHVHVGVDSGDKAVMVCDRILRHLPALLALSSSSPYWEGRDTGLHSFRSKVMEGLPTAGLPTLMRNWSEYVWLVSHMEETGFINTIREIWWDVRPHHNFGTVEVRVCDMPGNLEDTLTIAALIQCLVKALSEEIDDGAYQHDCHPMMVAQNKWRAARFGRDAKLVDSYSFEVQTVSQVVQQLYGELAPIADELGCSDYLARCPAMAERPSWASRQRELSEQLGSQEAMVRQLTADSRVTPVKS</sequence>
<dbReference type="InterPro" id="IPR011793">
    <property type="entry name" value="YbdK"/>
</dbReference>
<gene>
    <name evidence="5" type="primary">ybdK</name>
    <name evidence="5" type="ORF">HG15A2_16030</name>
</gene>
<dbReference type="Proteomes" id="UP000319852">
    <property type="component" value="Chromosome"/>
</dbReference>
<organism evidence="5 6">
    <name type="scientific">Adhaeretor mobilis</name>
    <dbReference type="NCBI Taxonomy" id="1930276"/>
    <lineage>
        <taxon>Bacteria</taxon>
        <taxon>Pseudomonadati</taxon>
        <taxon>Planctomycetota</taxon>
        <taxon>Planctomycetia</taxon>
        <taxon>Pirellulales</taxon>
        <taxon>Lacipirellulaceae</taxon>
        <taxon>Adhaeretor</taxon>
    </lineage>
</organism>
<dbReference type="OrthoDB" id="9769628at2"/>
<comment type="function">
    <text evidence="4">ATP-dependent carboxylate-amine ligase which exhibits weak glutamate--cysteine ligase activity.</text>
</comment>
<evidence type="ECO:0000313" key="5">
    <source>
        <dbReference type="EMBL" id="QDS98330.1"/>
    </source>
</evidence>
<dbReference type="PANTHER" id="PTHR36510:SF1">
    <property type="entry name" value="GLUTAMATE--CYSTEINE LIGASE 2-RELATED"/>
    <property type="match status" value="1"/>
</dbReference>
<comment type="catalytic activity">
    <reaction evidence="4">
        <text>L-cysteine + L-glutamate + ATP = gamma-L-glutamyl-L-cysteine + ADP + phosphate + H(+)</text>
        <dbReference type="Rhea" id="RHEA:13285"/>
        <dbReference type="ChEBI" id="CHEBI:15378"/>
        <dbReference type="ChEBI" id="CHEBI:29985"/>
        <dbReference type="ChEBI" id="CHEBI:30616"/>
        <dbReference type="ChEBI" id="CHEBI:35235"/>
        <dbReference type="ChEBI" id="CHEBI:43474"/>
        <dbReference type="ChEBI" id="CHEBI:58173"/>
        <dbReference type="ChEBI" id="CHEBI:456216"/>
        <dbReference type="EC" id="6.3.2.2"/>
    </reaction>
</comment>
<dbReference type="KEGG" id="amob:HG15A2_16030"/>
<dbReference type="GO" id="GO:0042398">
    <property type="term" value="P:modified amino acid biosynthetic process"/>
    <property type="evidence" value="ECO:0007669"/>
    <property type="project" value="InterPro"/>
</dbReference>
<dbReference type="RefSeq" id="WP_145059394.1">
    <property type="nucleotide sequence ID" value="NZ_CP036263.1"/>
</dbReference>
<evidence type="ECO:0000313" key="6">
    <source>
        <dbReference type="Proteomes" id="UP000319852"/>
    </source>
</evidence>
<keyword evidence="1 4" id="KW-0436">Ligase</keyword>
<reference evidence="5 6" key="1">
    <citation type="submission" date="2019-02" db="EMBL/GenBank/DDBJ databases">
        <title>Deep-cultivation of Planctomycetes and their phenomic and genomic characterization uncovers novel biology.</title>
        <authorList>
            <person name="Wiegand S."/>
            <person name="Jogler M."/>
            <person name="Boedeker C."/>
            <person name="Pinto D."/>
            <person name="Vollmers J."/>
            <person name="Rivas-Marin E."/>
            <person name="Kohn T."/>
            <person name="Peeters S.H."/>
            <person name="Heuer A."/>
            <person name="Rast P."/>
            <person name="Oberbeckmann S."/>
            <person name="Bunk B."/>
            <person name="Jeske O."/>
            <person name="Meyerdierks A."/>
            <person name="Storesund J.E."/>
            <person name="Kallscheuer N."/>
            <person name="Luecker S."/>
            <person name="Lage O.M."/>
            <person name="Pohl T."/>
            <person name="Merkel B.J."/>
            <person name="Hornburger P."/>
            <person name="Mueller R.-W."/>
            <person name="Bruemmer F."/>
            <person name="Labrenz M."/>
            <person name="Spormann A.M."/>
            <person name="Op den Camp H."/>
            <person name="Overmann J."/>
            <person name="Amann R."/>
            <person name="Jetten M.S.M."/>
            <person name="Mascher T."/>
            <person name="Medema M.H."/>
            <person name="Devos D.P."/>
            <person name="Kaster A.-K."/>
            <person name="Ovreas L."/>
            <person name="Rohde M."/>
            <person name="Galperin M.Y."/>
            <person name="Jogler C."/>
        </authorList>
    </citation>
    <scope>NUCLEOTIDE SEQUENCE [LARGE SCALE GENOMIC DNA]</scope>
    <source>
        <strain evidence="5 6">HG15A2</strain>
    </source>
</reference>
<evidence type="ECO:0000256" key="1">
    <source>
        <dbReference type="ARBA" id="ARBA00022598"/>
    </source>
</evidence>
<dbReference type="NCBIfam" id="TIGR02050">
    <property type="entry name" value="gshA_cyan_rel"/>
    <property type="match status" value="1"/>
</dbReference>
<comment type="similarity">
    <text evidence="4">Belongs to the glutamate--cysteine ligase type 2 family. YbdK subfamily.</text>
</comment>